<proteinExistence type="predicted"/>
<dbReference type="Proteomes" id="UP000006718">
    <property type="component" value="Chromosome 15"/>
</dbReference>
<dbReference type="InterPro" id="IPR036260">
    <property type="entry name" value="P40_nucleoprot_sf_BD-vir"/>
</dbReference>
<reference evidence="3" key="3">
    <citation type="submission" date="2025-08" db="UniProtKB">
        <authorList>
            <consortium name="Ensembl"/>
        </authorList>
    </citation>
    <scope>IDENTIFICATION</scope>
    <source>
        <strain evidence="3">17573</strain>
    </source>
</reference>
<keyword evidence="2" id="KW-1133">Transmembrane helix</keyword>
<dbReference type="Pfam" id="PF06407">
    <property type="entry name" value="BDV_P40"/>
    <property type="match status" value="1"/>
</dbReference>
<name>A0A5F7ZR93_MACMU</name>
<accession>A0A5F7ZR93</accession>
<reference evidence="3" key="4">
    <citation type="submission" date="2025-09" db="UniProtKB">
        <authorList>
            <consortium name="Ensembl"/>
        </authorList>
    </citation>
    <scope>IDENTIFICATION</scope>
    <source>
        <strain evidence="3">17573</strain>
    </source>
</reference>
<protein>
    <submittedName>
        <fullName evidence="3">Uncharacterized protein</fullName>
    </submittedName>
</protein>
<dbReference type="SUPFAM" id="SSF101399">
    <property type="entry name" value="P40 nucleoprotein"/>
    <property type="match status" value="1"/>
</dbReference>
<feature type="region of interest" description="Disordered" evidence="1">
    <location>
        <begin position="24"/>
        <end position="55"/>
    </location>
</feature>
<keyword evidence="4" id="KW-1185">Reference proteome</keyword>
<keyword evidence="2" id="KW-0812">Transmembrane</keyword>
<dbReference type="InterPro" id="IPR015969">
    <property type="entry name" value="P40_nucleoprot_sub1_BD-vir"/>
</dbReference>
<dbReference type="Ensembl" id="ENSMMUT00000091099.1">
    <property type="protein sequence ID" value="ENSMMUP00000068157.1"/>
    <property type="gene ID" value="ENSMMUG00000057540.1"/>
</dbReference>
<dbReference type="InParanoid" id="A0A5F7ZR93"/>
<evidence type="ECO:0000313" key="4">
    <source>
        <dbReference type="Proteomes" id="UP000006718"/>
    </source>
</evidence>
<feature type="compositionally biased region" description="Basic and acidic residues" evidence="1">
    <location>
        <begin position="35"/>
        <end position="46"/>
    </location>
</feature>
<reference evidence="3" key="2">
    <citation type="submission" date="2019-01" db="EMBL/GenBank/DDBJ databases">
        <authorList>
            <person name="Graves T."/>
            <person name="Eichler E.E."/>
            <person name="Wilson R.K."/>
        </authorList>
    </citation>
    <scope>NUCLEOTIDE SEQUENCE [LARGE SCALE GENOMIC DNA]</scope>
    <source>
        <strain evidence="3">17573</strain>
    </source>
</reference>
<sequence>MGRGRGKAKKANLKMIGGAEKGFALSTHAHSRRGRWADTERRRREPGCPGNAFPPPGSAWTRTPYLICRRPSPSLYAFWFPAGASCLQPRQSGHRNQSETIASATKTIVHHGGTHGYVSSEPLSAIPFTGQQSFEPSGKFGQYPSDADEPHSGIGEVEDTEQLNQCLIQHFHLIKTSLTFLWFLFHGIHENLLTVGVSKESYPVTSFGGKNKTKMLYGQSHKGKDLQFTSLQLLSVLYCCDLLIGIGIVVGVK</sequence>
<evidence type="ECO:0000256" key="1">
    <source>
        <dbReference type="SAM" id="MobiDB-lite"/>
    </source>
</evidence>
<dbReference type="VEuPathDB" id="HostDB:ENSMMUG00000057540"/>
<dbReference type="STRING" id="9544.ENSMMUP00000068157"/>
<dbReference type="GeneTree" id="ENSGT00490000044176"/>
<dbReference type="InterPro" id="IPR009441">
    <property type="entry name" value="P40_nucleoprot_BD-vir"/>
</dbReference>
<dbReference type="SMR" id="A0A5F7ZR93"/>
<dbReference type="Bgee" id="ENSMMUG00000057540">
    <property type="expression patterns" value="Expressed in hindlimb stylopod muscle and 21 other cell types or tissues"/>
</dbReference>
<dbReference type="AlphaFoldDB" id="A0A5F7ZR93"/>
<reference evidence="4" key="1">
    <citation type="journal article" date="2007" name="Science">
        <title>Evolutionary and biomedical insights from the rhesus macaque genome.</title>
        <authorList>
            <person name="Gibbs R.A."/>
            <person name="Rogers J."/>
            <person name="Katze M.G."/>
            <person name="Bumgarner R."/>
            <person name="Weinstock G.M."/>
            <person name="Mardis E.R."/>
            <person name="Remington K.A."/>
            <person name="Strausberg R.L."/>
            <person name="Venter J.C."/>
            <person name="Wilson R.K."/>
            <person name="Batzer M.A."/>
            <person name="Bustamante C.D."/>
            <person name="Eichler E.E."/>
            <person name="Hahn M.W."/>
            <person name="Hardison R.C."/>
            <person name="Makova K.D."/>
            <person name="Miller W."/>
            <person name="Milosavljevic A."/>
            <person name="Palermo R.E."/>
            <person name="Siepel A."/>
            <person name="Sikela J.M."/>
            <person name="Attaway T."/>
            <person name="Bell S."/>
            <person name="Bernard K.E."/>
            <person name="Buhay C.J."/>
            <person name="Chandrabose M.N."/>
            <person name="Dao M."/>
            <person name="Davis C."/>
            <person name="Delehaunty K.D."/>
            <person name="Ding Y."/>
            <person name="Dinh H.H."/>
            <person name="Dugan-Rocha S."/>
            <person name="Fulton L.A."/>
            <person name="Gabisi R.A."/>
            <person name="Garner T.T."/>
            <person name="Godfrey J."/>
            <person name="Hawes A.C."/>
            <person name="Hernandez J."/>
            <person name="Hines S."/>
            <person name="Holder M."/>
            <person name="Hume J."/>
            <person name="Jhangiani S.N."/>
            <person name="Joshi V."/>
            <person name="Khan Z.M."/>
            <person name="Kirkness E.F."/>
            <person name="Cree A."/>
            <person name="Fowler R.G."/>
            <person name="Lee S."/>
            <person name="Lewis L.R."/>
            <person name="Li Z."/>
            <person name="Liu Y.-S."/>
            <person name="Moore S.M."/>
            <person name="Muzny D."/>
            <person name="Nazareth L.V."/>
            <person name="Ngo D.N."/>
            <person name="Okwuonu G.O."/>
            <person name="Pai G."/>
            <person name="Parker D."/>
            <person name="Paul H.A."/>
            <person name="Pfannkoch C."/>
            <person name="Pohl C.S."/>
            <person name="Rogers Y.-H.C."/>
            <person name="Ruiz S.J."/>
            <person name="Sabo A."/>
            <person name="Santibanez J."/>
            <person name="Schneider B.W."/>
            <person name="Smith S.M."/>
            <person name="Sodergren E."/>
            <person name="Svatek A.F."/>
            <person name="Utterback T.R."/>
            <person name="Vattathil S."/>
            <person name="Warren W."/>
            <person name="White C.S."/>
            <person name="Chinwalla A.T."/>
            <person name="Feng Y."/>
            <person name="Halpern A.L."/>
            <person name="Hillier L.W."/>
            <person name="Huang X."/>
            <person name="Minx P."/>
            <person name="Nelson J.O."/>
            <person name="Pepin K.H."/>
            <person name="Qin X."/>
            <person name="Sutton G.G."/>
            <person name="Venter E."/>
            <person name="Walenz B.P."/>
            <person name="Wallis J.W."/>
            <person name="Worley K.C."/>
            <person name="Yang S.-P."/>
            <person name="Jones S.M."/>
            <person name="Marra M.A."/>
            <person name="Rocchi M."/>
            <person name="Schein J.E."/>
            <person name="Baertsch R."/>
            <person name="Clarke L."/>
            <person name="Csuros M."/>
            <person name="Glasscock J."/>
            <person name="Harris R.A."/>
            <person name="Havlak P."/>
            <person name="Jackson A.R."/>
            <person name="Jiang H."/>
            <person name="Liu Y."/>
            <person name="Messina D.N."/>
            <person name="Shen Y."/>
            <person name="Song H.X.-Z."/>
            <person name="Wylie T."/>
            <person name="Zhang L."/>
            <person name="Birney E."/>
            <person name="Han K."/>
            <person name="Konkel M.K."/>
            <person name="Lee J."/>
            <person name="Smit A.F.A."/>
            <person name="Ullmer B."/>
            <person name="Wang H."/>
            <person name="Xing J."/>
            <person name="Burhans R."/>
            <person name="Cheng Z."/>
            <person name="Karro J.E."/>
            <person name="Ma J."/>
            <person name="Raney B."/>
            <person name="She X."/>
            <person name="Cox M.J."/>
            <person name="Demuth J.P."/>
            <person name="Dumas L.J."/>
            <person name="Han S.-G."/>
            <person name="Hopkins J."/>
            <person name="Karimpour-Fard A."/>
            <person name="Kim Y.H."/>
            <person name="Pollack J.R."/>
            <person name="Vinar T."/>
            <person name="Addo-Quaye C."/>
            <person name="Degenhardt J."/>
            <person name="Denby A."/>
            <person name="Hubisz M.J."/>
            <person name="Indap A."/>
            <person name="Kosiol C."/>
            <person name="Lahn B.T."/>
            <person name="Lawson H.A."/>
            <person name="Marklein A."/>
            <person name="Nielsen R."/>
            <person name="Vallender E.J."/>
            <person name="Clark A.G."/>
            <person name="Ferguson B."/>
            <person name="Hernandez R.D."/>
            <person name="Hirani K."/>
            <person name="Kehrer-Sawatzki H."/>
            <person name="Kolb J."/>
            <person name="Patil S."/>
            <person name="Pu L.-L."/>
            <person name="Ren Y."/>
            <person name="Smith D.G."/>
            <person name="Wheeler D.A."/>
            <person name="Schenck I."/>
            <person name="Ball E.V."/>
            <person name="Chen R."/>
            <person name="Cooper D.N."/>
            <person name="Giardine B."/>
            <person name="Hsu F."/>
            <person name="Kent W.J."/>
            <person name="Lesk A."/>
            <person name="Nelson D.L."/>
            <person name="O'brien W.E."/>
            <person name="Pruefer K."/>
            <person name="Stenson P.D."/>
            <person name="Wallace J.C."/>
            <person name="Ke H."/>
            <person name="Liu X.-M."/>
            <person name="Wang P."/>
            <person name="Xiang A.P."/>
            <person name="Yang F."/>
            <person name="Barber G.P."/>
            <person name="Haussler D."/>
            <person name="Karolchik D."/>
            <person name="Kern A.D."/>
            <person name="Kuhn R.M."/>
            <person name="Smith K.E."/>
            <person name="Zwieg A.S."/>
        </authorList>
    </citation>
    <scope>NUCLEOTIDE SEQUENCE [LARGE SCALE GENOMIC DNA]</scope>
    <source>
        <strain evidence="4">17573</strain>
    </source>
</reference>
<evidence type="ECO:0000256" key="2">
    <source>
        <dbReference type="SAM" id="Phobius"/>
    </source>
</evidence>
<keyword evidence="2" id="KW-0472">Membrane</keyword>
<evidence type="ECO:0000313" key="3">
    <source>
        <dbReference type="Ensembl" id="ENSMMUP00000068157.1"/>
    </source>
</evidence>
<dbReference type="Gene3D" id="1.10.3040.10">
    <property type="entry name" value="borna disease virus nucleoprotein, domain 1"/>
    <property type="match status" value="1"/>
</dbReference>
<feature type="transmembrane region" description="Helical" evidence="2">
    <location>
        <begin position="231"/>
        <end position="252"/>
    </location>
</feature>
<organism evidence="3 4">
    <name type="scientific">Macaca mulatta</name>
    <name type="common">Rhesus macaque</name>
    <dbReference type="NCBI Taxonomy" id="9544"/>
    <lineage>
        <taxon>Eukaryota</taxon>
        <taxon>Metazoa</taxon>
        <taxon>Chordata</taxon>
        <taxon>Craniata</taxon>
        <taxon>Vertebrata</taxon>
        <taxon>Euteleostomi</taxon>
        <taxon>Mammalia</taxon>
        <taxon>Eutheria</taxon>
        <taxon>Euarchontoglires</taxon>
        <taxon>Primates</taxon>
        <taxon>Haplorrhini</taxon>
        <taxon>Catarrhini</taxon>
        <taxon>Cercopithecidae</taxon>
        <taxon>Cercopithecinae</taxon>
        <taxon>Macaca</taxon>
    </lineage>
</organism>